<evidence type="ECO:0000256" key="2">
    <source>
        <dbReference type="ARBA" id="ARBA00023125"/>
    </source>
</evidence>
<evidence type="ECO:0000259" key="4">
    <source>
        <dbReference type="PROSITE" id="PS51077"/>
    </source>
</evidence>
<evidence type="ECO:0000313" key="6">
    <source>
        <dbReference type="EMBL" id="SDW08810.1"/>
    </source>
</evidence>
<dbReference type="PROSITE" id="PS51077">
    <property type="entry name" value="HTH_ICLR"/>
    <property type="match status" value="1"/>
</dbReference>
<keyword evidence="2" id="KW-0238">DNA-binding</keyword>
<evidence type="ECO:0000256" key="1">
    <source>
        <dbReference type="ARBA" id="ARBA00023015"/>
    </source>
</evidence>
<dbReference type="GO" id="GO:0045892">
    <property type="term" value="P:negative regulation of DNA-templated transcription"/>
    <property type="evidence" value="ECO:0007669"/>
    <property type="project" value="TreeGrafter"/>
</dbReference>
<dbReference type="PANTHER" id="PTHR30136:SF34">
    <property type="entry name" value="TRANSCRIPTIONAL REGULATOR"/>
    <property type="match status" value="1"/>
</dbReference>
<dbReference type="GO" id="GO:0003700">
    <property type="term" value="F:DNA-binding transcription factor activity"/>
    <property type="evidence" value="ECO:0007669"/>
    <property type="project" value="TreeGrafter"/>
</dbReference>
<dbReference type="InterPro" id="IPR029016">
    <property type="entry name" value="GAF-like_dom_sf"/>
</dbReference>
<dbReference type="InterPro" id="IPR050707">
    <property type="entry name" value="HTH_MetabolicPath_Reg"/>
</dbReference>
<dbReference type="RefSeq" id="WP_143040176.1">
    <property type="nucleotide sequence ID" value="NZ_FNMZ01000001.1"/>
</dbReference>
<evidence type="ECO:0000256" key="3">
    <source>
        <dbReference type="ARBA" id="ARBA00023163"/>
    </source>
</evidence>
<evidence type="ECO:0000313" key="7">
    <source>
        <dbReference type="Proteomes" id="UP000199118"/>
    </source>
</evidence>
<dbReference type="SUPFAM" id="SSF46785">
    <property type="entry name" value="Winged helix' DNA-binding domain"/>
    <property type="match status" value="1"/>
</dbReference>
<dbReference type="EMBL" id="FNMZ01000001">
    <property type="protein sequence ID" value="SDW08810.1"/>
    <property type="molecule type" value="Genomic_DNA"/>
</dbReference>
<dbReference type="Pfam" id="PF01614">
    <property type="entry name" value="IclR_C"/>
    <property type="match status" value="1"/>
</dbReference>
<keyword evidence="3" id="KW-0804">Transcription</keyword>
<keyword evidence="1" id="KW-0805">Transcription regulation</keyword>
<dbReference type="InterPro" id="IPR036388">
    <property type="entry name" value="WH-like_DNA-bd_sf"/>
</dbReference>
<dbReference type="Gene3D" id="1.10.10.10">
    <property type="entry name" value="Winged helix-like DNA-binding domain superfamily/Winged helix DNA-binding domain"/>
    <property type="match status" value="1"/>
</dbReference>
<gene>
    <name evidence="6" type="ORF">SAMN05444336_101107</name>
</gene>
<dbReference type="OrthoDB" id="9807558at2"/>
<evidence type="ECO:0000259" key="5">
    <source>
        <dbReference type="PROSITE" id="PS51078"/>
    </source>
</evidence>
<sequence length="266" mass="28652">MQDEAAPAKRRDPDHVEALARGLEVLGALADASHDDRRGRLTLTEVAAAVGLSRGTARRLLLTLRGRGFADTDGKRFWLTPKVLNFSNGYLERLGLGDASAALLRRLSEEMDETVSIGVLDGGDVVYVARVEVRRIYAERLAVGARLPAACSAVGRVLLARLSPDALDRWLDAHPPPAMTPRTLVDPAALRAELDRVRAEECALIDEEMQIGIRSCAVPILGRGGRVVAGLAASVSSARAEPARLRDTLIPALRKISPELSASMDW</sequence>
<dbReference type="PANTHER" id="PTHR30136">
    <property type="entry name" value="HELIX-TURN-HELIX TRANSCRIPTIONAL REGULATOR, ICLR FAMILY"/>
    <property type="match status" value="1"/>
</dbReference>
<feature type="domain" description="HTH iclR-type" evidence="4">
    <location>
        <begin position="16"/>
        <end position="81"/>
    </location>
</feature>
<dbReference type="InterPro" id="IPR005471">
    <property type="entry name" value="Tscrpt_reg_IclR_N"/>
</dbReference>
<reference evidence="6 7" key="1">
    <citation type="submission" date="2016-10" db="EMBL/GenBank/DDBJ databases">
        <authorList>
            <person name="de Groot N.N."/>
        </authorList>
    </citation>
    <scope>NUCLEOTIDE SEQUENCE [LARGE SCALE GENOMIC DNA]</scope>
    <source>
        <strain evidence="6 7">DSM 17890</strain>
    </source>
</reference>
<dbReference type="InterPro" id="IPR014757">
    <property type="entry name" value="Tscrpt_reg_IclR_C"/>
</dbReference>
<dbReference type="SMART" id="SM00346">
    <property type="entry name" value="HTH_ICLR"/>
    <property type="match status" value="1"/>
</dbReference>
<accession>A0A1H2QPJ1</accession>
<dbReference type="Pfam" id="PF09339">
    <property type="entry name" value="HTH_IclR"/>
    <property type="match status" value="1"/>
</dbReference>
<dbReference type="InterPro" id="IPR036390">
    <property type="entry name" value="WH_DNA-bd_sf"/>
</dbReference>
<organism evidence="6 7">
    <name type="scientific">Albimonas donghaensis</name>
    <dbReference type="NCBI Taxonomy" id="356660"/>
    <lineage>
        <taxon>Bacteria</taxon>
        <taxon>Pseudomonadati</taxon>
        <taxon>Pseudomonadota</taxon>
        <taxon>Alphaproteobacteria</taxon>
        <taxon>Rhodobacterales</taxon>
        <taxon>Paracoccaceae</taxon>
        <taxon>Albimonas</taxon>
    </lineage>
</organism>
<dbReference type="PROSITE" id="PS51078">
    <property type="entry name" value="ICLR_ED"/>
    <property type="match status" value="1"/>
</dbReference>
<dbReference type="Proteomes" id="UP000199118">
    <property type="component" value="Unassembled WGS sequence"/>
</dbReference>
<dbReference type="STRING" id="356660.SAMN05444336_101107"/>
<name>A0A1H2QPJ1_9RHOB</name>
<proteinExistence type="predicted"/>
<feature type="domain" description="IclR-ED" evidence="5">
    <location>
        <begin position="82"/>
        <end position="266"/>
    </location>
</feature>
<dbReference type="Gene3D" id="3.30.450.40">
    <property type="match status" value="1"/>
</dbReference>
<dbReference type="AlphaFoldDB" id="A0A1H2QPJ1"/>
<keyword evidence="7" id="KW-1185">Reference proteome</keyword>
<protein>
    <submittedName>
        <fullName evidence="6">Transcriptional regulator, IclR family</fullName>
    </submittedName>
</protein>
<dbReference type="SUPFAM" id="SSF55781">
    <property type="entry name" value="GAF domain-like"/>
    <property type="match status" value="1"/>
</dbReference>
<dbReference type="GO" id="GO:0003677">
    <property type="term" value="F:DNA binding"/>
    <property type="evidence" value="ECO:0007669"/>
    <property type="project" value="UniProtKB-KW"/>
</dbReference>